<gene>
    <name evidence="2" type="ORF">B2A_11476</name>
</gene>
<comment type="caution">
    <text evidence="2">The sequence shown here is derived from an EMBL/GenBank/DDBJ whole genome shotgun (WGS) entry which is preliminary data.</text>
</comment>
<evidence type="ECO:0000313" key="2">
    <source>
        <dbReference type="EMBL" id="EQD38388.1"/>
    </source>
</evidence>
<organism evidence="2">
    <name type="scientific">mine drainage metagenome</name>
    <dbReference type="NCBI Taxonomy" id="410659"/>
    <lineage>
        <taxon>unclassified sequences</taxon>
        <taxon>metagenomes</taxon>
        <taxon>ecological metagenomes</taxon>
    </lineage>
</organism>
<reference evidence="2" key="1">
    <citation type="submission" date="2013-08" db="EMBL/GenBank/DDBJ databases">
        <authorList>
            <person name="Mendez C."/>
            <person name="Richter M."/>
            <person name="Ferrer M."/>
            <person name="Sanchez J."/>
        </authorList>
    </citation>
    <scope>NUCLEOTIDE SEQUENCE</scope>
</reference>
<reference evidence="2" key="2">
    <citation type="journal article" date="2014" name="ISME J.">
        <title>Microbial stratification in low pH oxic and suboxic macroscopic growths along an acid mine drainage.</title>
        <authorList>
            <person name="Mendez-Garcia C."/>
            <person name="Mesa V."/>
            <person name="Sprenger R.R."/>
            <person name="Richter M."/>
            <person name="Diez M.S."/>
            <person name="Solano J."/>
            <person name="Bargiela R."/>
            <person name="Golyshina O.V."/>
            <person name="Manteca A."/>
            <person name="Ramos J.L."/>
            <person name="Gallego J.R."/>
            <person name="Llorente I."/>
            <person name="Martins Dos Santos V.A."/>
            <person name="Jensen O.N."/>
            <person name="Pelaez A.I."/>
            <person name="Sanchez J."/>
            <person name="Ferrer M."/>
        </authorList>
    </citation>
    <scope>NUCLEOTIDE SEQUENCE</scope>
</reference>
<dbReference type="Gene3D" id="3.30.420.10">
    <property type="entry name" value="Ribonuclease H-like superfamily/Ribonuclease H"/>
    <property type="match status" value="1"/>
</dbReference>
<proteinExistence type="predicted"/>
<feature type="domain" description="Tc1-like transposase DDE" evidence="1">
    <location>
        <begin position="3"/>
        <end position="76"/>
    </location>
</feature>
<dbReference type="EMBL" id="AUZZ01008287">
    <property type="protein sequence ID" value="EQD38388.1"/>
    <property type="molecule type" value="Genomic_DNA"/>
</dbReference>
<dbReference type="AlphaFoldDB" id="T0YZC3"/>
<accession>T0YZC3</accession>
<sequence length="109" mass="12644">MQLFLDEVARRHASEHIVMVLDGAGWHRSMALRVPANMHLLPLPPYAPELNPVEHLWDELREKYFHNRVFDSLDALEDHLVASLRATEQATEKVRSIVAWPWIIDALTK</sequence>
<dbReference type="GO" id="GO:0003676">
    <property type="term" value="F:nucleic acid binding"/>
    <property type="evidence" value="ECO:0007669"/>
    <property type="project" value="InterPro"/>
</dbReference>
<name>T0YZC3_9ZZZZ</name>
<dbReference type="Pfam" id="PF13358">
    <property type="entry name" value="DDE_3"/>
    <property type="match status" value="1"/>
</dbReference>
<evidence type="ECO:0000259" key="1">
    <source>
        <dbReference type="Pfam" id="PF13358"/>
    </source>
</evidence>
<dbReference type="InterPro" id="IPR036397">
    <property type="entry name" value="RNaseH_sf"/>
</dbReference>
<protein>
    <submittedName>
        <fullName evidence="2">Transposase family protein</fullName>
    </submittedName>
</protein>
<dbReference type="InterPro" id="IPR038717">
    <property type="entry name" value="Tc1-like_DDE_dom"/>
</dbReference>